<feature type="transmembrane region" description="Helical" evidence="2">
    <location>
        <begin position="20"/>
        <end position="38"/>
    </location>
</feature>
<organism evidence="3 4">
    <name type="scientific">Alteromonas naphthalenivorans</name>
    <dbReference type="NCBI Taxonomy" id="715451"/>
    <lineage>
        <taxon>Bacteria</taxon>
        <taxon>Pseudomonadati</taxon>
        <taxon>Pseudomonadota</taxon>
        <taxon>Gammaproteobacteria</taxon>
        <taxon>Alteromonadales</taxon>
        <taxon>Alteromonadaceae</taxon>
        <taxon>Alteromonas/Salinimonas group</taxon>
        <taxon>Alteromonas</taxon>
    </lineage>
</organism>
<dbReference type="Proteomes" id="UP000000683">
    <property type="component" value="Chromosome"/>
</dbReference>
<sequence length="459" mass="50336">MFKDALDTLKEKWAEDYKLRTGVVVGAVFLGLAAFVFSDSGGERRNRKVFEEPESIFGISDSVEEMESYEIKGLVDELDERFTQREKELEEKEALREKELASIKDQNIELKQDLFELTNILKTMQENGPSVVGGQPAQDGVDRRPNQDQIQTQNPMSMYPNGSMPMMPPPPAANRQIISEAPKTFGNNVIRTVTQRQVMELGTDGEVKIKDSGVVTISERDRKVRDERASAIAEQESKVKKIADELQNTTTLAQGSIMSAVMLNGVAAPTGVKATSEPMPVMFRVKKEALMPNYFTLDIRECHIMGMATGRLRDSRVYIRTDSISCITDDGIAYEEPLKAVAVSRGDGLLGIPGEMIFTGYDLLENTVYAGLLSGVAEVASPRQLQNINTNGAPQAIWEQQQLRTAGVAAVGSGVAKAGDTLAEYYMAMAEQVTPVIEVLPGTEVDFMITGSTTFKVGG</sequence>
<keyword evidence="2" id="KW-1133">Transmembrane helix</keyword>
<dbReference type="KEGG" id="alt:ambt_17725"/>
<evidence type="ECO:0000256" key="2">
    <source>
        <dbReference type="SAM" id="Phobius"/>
    </source>
</evidence>
<dbReference type="InterPro" id="IPR005498">
    <property type="entry name" value="T4SS_VirB10/TraB/TrbI"/>
</dbReference>
<keyword evidence="2" id="KW-0812">Transmembrane</keyword>
<evidence type="ECO:0000256" key="1">
    <source>
        <dbReference type="SAM" id="MobiDB-lite"/>
    </source>
</evidence>
<dbReference type="eggNOG" id="COG2433">
    <property type="taxonomic scope" value="Bacteria"/>
</dbReference>
<dbReference type="HOGENOM" id="CLU_046972_1_1_6"/>
<accession>F5Z5P2</accession>
<dbReference type="OrthoDB" id="15544at2"/>
<dbReference type="Pfam" id="PF03743">
    <property type="entry name" value="TrbI"/>
    <property type="match status" value="1"/>
</dbReference>
<dbReference type="EMBL" id="CP002339">
    <property type="protein sequence ID" value="AEF05047.1"/>
    <property type="molecule type" value="Genomic_DNA"/>
</dbReference>
<name>F5Z5P2_ALTNA</name>
<reference evidence="3 4" key="1">
    <citation type="journal article" date="2011" name="J. Bacteriol.">
        <title>Complete genome sequence of the polycyclic aromatic hydrocarbon-degrading bacterium Alteromonas sp. strain SN2.</title>
        <authorList>
            <person name="Jin H.M."/>
            <person name="Jeong H."/>
            <person name="Moon E.J."/>
            <person name="Math R.K."/>
            <person name="Lee K."/>
            <person name="Kim H.J."/>
            <person name="Jeon C.O."/>
            <person name="Oh T.K."/>
            <person name="Kim J.F."/>
        </authorList>
    </citation>
    <scope>NUCLEOTIDE SEQUENCE [LARGE SCALE GENOMIC DNA]</scope>
    <source>
        <strain evidence="4">JCM 17741 / KACC 18427 / KCTC 11700BP / SN2</strain>
    </source>
</reference>
<keyword evidence="4" id="KW-1185">Reference proteome</keyword>
<gene>
    <name evidence="3" type="ordered locus">ambt_17725</name>
</gene>
<dbReference type="AlphaFoldDB" id="F5Z5P2"/>
<dbReference type="RefSeq" id="WP_013785965.1">
    <property type="nucleotide sequence ID" value="NC_015554.1"/>
</dbReference>
<protein>
    <submittedName>
        <fullName evidence="3">Transfer protein</fullName>
    </submittedName>
</protein>
<feature type="region of interest" description="Disordered" evidence="1">
    <location>
        <begin position="126"/>
        <end position="155"/>
    </location>
</feature>
<dbReference type="CDD" id="cd16430">
    <property type="entry name" value="TraB"/>
    <property type="match status" value="1"/>
</dbReference>
<evidence type="ECO:0000313" key="3">
    <source>
        <dbReference type="EMBL" id="AEF05047.1"/>
    </source>
</evidence>
<keyword evidence="2" id="KW-0472">Membrane</keyword>
<proteinExistence type="predicted"/>
<evidence type="ECO:0000313" key="4">
    <source>
        <dbReference type="Proteomes" id="UP000000683"/>
    </source>
</evidence>